<dbReference type="EMBL" id="CP020928">
    <property type="protein sequence ID" value="AWF94904.1"/>
    <property type="molecule type" value="Genomic_DNA"/>
</dbReference>
<dbReference type="AlphaFoldDB" id="A0A2S1KPL0"/>
<name>A0A2S1KPL0_9LACO</name>
<dbReference type="RefSeq" id="WP_159080888.1">
    <property type="nucleotide sequence ID" value="NZ_CP020928.1"/>
</dbReference>
<organism evidence="2 3">
    <name type="scientific">Weissella cibaria</name>
    <dbReference type="NCBI Taxonomy" id="137591"/>
    <lineage>
        <taxon>Bacteria</taxon>
        <taxon>Bacillati</taxon>
        <taxon>Bacillota</taxon>
        <taxon>Bacilli</taxon>
        <taxon>Lactobacillales</taxon>
        <taxon>Lactobacillaceae</taxon>
        <taxon>Weissella</taxon>
    </lineage>
</organism>
<evidence type="ECO:0000256" key="1">
    <source>
        <dbReference type="SAM" id="MobiDB-lite"/>
    </source>
</evidence>
<feature type="region of interest" description="Disordered" evidence="1">
    <location>
        <begin position="51"/>
        <end position="89"/>
    </location>
</feature>
<evidence type="ECO:0000313" key="3">
    <source>
        <dbReference type="Proteomes" id="UP000244870"/>
    </source>
</evidence>
<gene>
    <name evidence="2" type="ORF">B6254_0483</name>
</gene>
<evidence type="ECO:0000313" key="2">
    <source>
        <dbReference type="EMBL" id="AWF94904.1"/>
    </source>
</evidence>
<reference evidence="2 3" key="1">
    <citation type="submission" date="2017-04" db="EMBL/GenBank/DDBJ databases">
        <title>Weissella cibaria strain m2 complete genome.</title>
        <authorList>
            <person name="Pan Q."/>
            <person name="Tan M."/>
            <person name="Yao F."/>
            <person name="Su S."/>
        </authorList>
    </citation>
    <scope>NUCLEOTIDE SEQUENCE [LARGE SCALE GENOMIC DNA]</scope>
    <source>
        <strain evidence="2 3">M2</strain>
    </source>
</reference>
<sequence length="163" mass="17089">MKITKNTVMLGIATIAVLVVALLGVAKGTKHESTTTKHVAASLSAAKLPSSSQSIASSQSTSSQADDVSASSATSVTTATATNDAKPTDADQSYADAVALATREARQTVTSDRYRFVGPKGGRNTDKEIKIGFQKISNNQDSAQGYAFLVYDRAGKLLRREGF</sequence>
<feature type="compositionally biased region" description="Low complexity" evidence="1">
    <location>
        <begin position="51"/>
        <end position="82"/>
    </location>
</feature>
<accession>A0A2S1KPL0</accession>
<protein>
    <submittedName>
        <fullName evidence="2">Uncharacterized protein</fullName>
    </submittedName>
</protein>
<dbReference type="Proteomes" id="UP000244870">
    <property type="component" value="Chromosome"/>
</dbReference>
<proteinExistence type="predicted"/>